<reference evidence="9" key="1">
    <citation type="submission" date="2019-11" db="EMBL/GenBank/DDBJ databases">
        <authorList>
            <person name="Feng L."/>
        </authorList>
    </citation>
    <scope>NUCLEOTIDE SEQUENCE</scope>
    <source>
        <strain evidence="9">CUreolyticusLFYP111</strain>
    </source>
</reference>
<keyword evidence="5" id="KW-0949">S-adenosyl-L-methionine</keyword>
<evidence type="ECO:0000256" key="3">
    <source>
        <dbReference type="ARBA" id="ARBA00022603"/>
    </source>
</evidence>
<dbReference type="Gene3D" id="3.40.50.150">
    <property type="entry name" value="Vaccinia Virus protein VP39"/>
    <property type="match status" value="1"/>
</dbReference>
<protein>
    <recommendedName>
        <fullName evidence="2">site-specific DNA-methyltransferase (adenine-specific)</fullName>
        <ecNumber evidence="2">2.1.1.72</ecNumber>
    </recommendedName>
</protein>
<dbReference type="GO" id="GO:0016787">
    <property type="term" value="F:hydrolase activity"/>
    <property type="evidence" value="ECO:0007669"/>
    <property type="project" value="UniProtKB-KW"/>
</dbReference>
<evidence type="ECO:0000256" key="1">
    <source>
        <dbReference type="ARBA" id="ARBA00006594"/>
    </source>
</evidence>
<name>A0A6N2T4U1_9BACT</name>
<evidence type="ECO:0000256" key="4">
    <source>
        <dbReference type="ARBA" id="ARBA00022679"/>
    </source>
</evidence>
<evidence type="ECO:0000256" key="7">
    <source>
        <dbReference type="ARBA" id="ARBA00047942"/>
    </source>
</evidence>
<dbReference type="RefSeq" id="WP_156847467.1">
    <property type="nucleotide sequence ID" value="NZ_CACRSK010000003.1"/>
</dbReference>
<dbReference type="Pfam" id="PF02384">
    <property type="entry name" value="N6_Mtase"/>
    <property type="match status" value="2"/>
</dbReference>
<keyword evidence="9" id="KW-0378">Hydrolase</keyword>
<keyword evidence="4" id="KW-0808">Transferase</keyword>
<dbReference type="GO" id="GO:0009307">
    <property type="term" value="P:DNA restriction-modification system"/>
    <property type="evidence" value="ECO:0007669"/>
    <property type="project" value="UniProtKB-KW"/>
</dbReference>
<dbReference type="EC" id="2.1.1.72" evidence="2"/>
<dbReference type="EMBL" id="CACRSK010000003">
    <property type="protein sequence ID" value="VYS98815.1"/>
    <property type="molecule type" value="Genomic_DNA"/>
</dbReference>
<feature type="domain" description="DNA methylase adenine-specific" evidence="8">
    <location>
        <begin position="496"/>
        <end position="598"/>
    </location>
</feature>
<dbReference type="PANTHER" id="PTHR42933:SF1">
    <property type="entry name" value="SITE-SPECIFIC DNA-METHYLTRANSFERASE (ADENINE-SPECIFIC)"/>
    <property type="match status" value="1"/>
</dbReference>
<keyword evidence="6" id="KW-0680">Restriction system</keyword>
<dbReference type="GO" id="GO:0008170">
    <property type="term" value="F:N-methyltransferase activity"/>
    <property type="evidence" value="ECO:0007669"/>
    <property type="project" value="InterPro"/>
</dbReference>
<dbReference type="GO" id="GO:0009007">
    <property type="term" value="F:site-specific DNA-methyltransferase (adenine-specific) activity"/>
    <property type="evidence" value="ECO:0007669"/>
    <property type="project" value="UniProtKB-EC"/>
</dbReference>
<dbReference type="GO" id="GO:0003677">
    <property type="term" value="F:DNA binding"/>
    <property type="evidence" value="ECO:0007669"/>
    <property type="project" value="InterPro"/>
</dbReference>
<dbReference type="InterPro" id="IPR029063">
    <property type="entry name" value="SAM-dependent_MTases_sf"/>
</dbReference>
<comment type="similarity">
    <text evidence="1">Belongs to the N(4)/N(6)-methyltransferase family.</text>
</comment>
<evidence type="ECO:0000256" key="6">
    <source>
        <dbReference type="ARBA" id="ARBA00022747"/>
    </source>
</evidence>
<comment type="catalytic activity">
    <reaction evidence="7">
        <text>a 2'-deoxyadenosine in DNA + S-adenosyl-L-methionine = an N(6)-methyl-2'-deoxyadenosine in DNA + S-adenosyl-L-homocysteine + H(+)</text>
        <dbReference type="Rhea" id="RHEA:15197"/>
        <dbReference type="Rhea" id="RHEA-COMP:12418"/>
        <dbReference type="Rhea" id="RHEA-COMP:12419"/>
        <dbReference type="ChEBI" id="CHEBI:15378"/>
        <dbReference type="ChEBI" id="CHEBI:57856"/>
        <dbReference type="ChEBI" id="CHEBI:59789"/>
        <dbReference type="ChEBI" id="CHEBI:90615"/>
        <dbReference type="ChEBI" id="CHEBI:90616"/>
        <dbReference type="EC" id="2.1.1.72"/>
    </reaction>
</comment>
<gene>
    <name evidence="9" type="primary">bcgIA</name>
    <name evidence="9" type="ORF">CULFYP111_01140</name>
</gene>
<dbReference type="InterPro" id="IPR051537">
    <property type="entry name" value="DNA_Adenine_Mtase"/>
</dbReference>
<evidence type="ECO:0000256" key="5">
    <source>
        <dbReference type="ARBA" id="ARBA00022691"/>
    </source>
</evidence>
<dbReference type="InterPro" id="IPR003356">
    <property type="entry name" value="DNA_methylase_A-5"/>
</dbReference>
<evidence type="ECO:0000256" key="2">
    <source>
        <dbReference type="ARBA" id="ARBA00011900"/>
    </source>
</evidence>
<dbReference type="SUPFAM" id="SSF53335">
    <property type="entry name" value="S-adenosyl-L-methionine-dependent methyltransferases"/>
    <property type="match status" value="1"/>
</dbReference>
<sequence length="678" mass="76309">MAKIKNQSVEPNIADIANGWLKSYELDYKLEQESLNNEIDKALNEYYSKNGGVGGNRPDAKLLLQDKEMKFYPILIEYKGYKDKLIKLDNDGNVENKTAKNESNFKNINSYALNGAVHYANAILHYTSYSEIIAIGMTGYKDEFDELKHEIAVYYVSKENFGIGQKVGEFNDFSFLKKENFDNFIEKIKELKLSQSELEKLKSQRETEINTSLIKLNNDIYQNEKGLGENDRVYLVAASIMATLGVAGKVSPLEKEDLESSTEQGNTDGDIILRKINAFLSTKNLPKDKKDLIIRTLTNTLTTENINKPHNGESQLKRVFTKIVDDLGIYYKIGLTTDFTGKLFNEMYSWLGFTQDKLNDVVLTPSYIAKLLVKLARVDRNSYVWDFATGSAGLLVAAMNEMINDAKKHLKSPDEFKQKEACIKANQLLGLEVLSSIYMLAILNMIMMGDGSSNILNKDSLLNFSGDYGFGNTNEKFPATTFVLNPPYSAKGCGMIFVQKALSMMKSGYAAIIIQSSAGSGKAVDENKEILKNNTLLASIKMPIDLFVGKSSVQTYIYVFKVGEAHHKDEVVKFIDFSDDGYTRTNRKKSSTNLTDSNNAKGRYAELVNLVRFGKTKLEIFTEKEYYEGHIDPNRGDDWNQSAPIDTRPSLDDFKKTVADYLAFEVSNLLKNKDCLGK</sequence>
<accession>A0A6N2T4U1</accession>
<proteinExistence type="inferred from homology"/>
<organism evidence="9">
    <name type="scientific">Campylobacter ureolyticus</name>
    <dbReference type="NCBI Taxonomy" id="827"/>
    <lineage>
        <taxon>Bacteria</taxon>
        <taxon>Pseudomonadati</taxon>
        <taxon>Campylobacterota</taxon>
        <taxon>Epsilonproteobacteria</taxon>
        <taxon>Campylobacterales</taxon>
        <taxon>Campylobacteraceae</taxon>
        <taxon>Campylobacter</taxon>
    </lineage>
</organism>
<dbReference type="PANTHER" id="PTHR42933">
    <property type="entry name" value="SLR6095 PROTEIN"/>
    <property type="match status" value="1"/>
</dbReference>
<dbReference type="GO" id="GO:0032259">
    <property type="term" value="P:methylation"/>
    <property type="evidence" value="ECO:0007669"/>
    <property type="project" value="UniProtKB-KW"/>
</dbReference>
<feature type="domain" description="DNA methylase adenine-specific" evidence="8">
    <location>
        <begin position="357"/>
        <end position="491"/>
    </location>
</feature>
<keyword evidence="3" id="KW-0489">Methyltransferase</keyword>
<evidence type="ECO:0000259" key="8">
    <source>
        <dbReference type="Pfam" id="PF02384"/>
    </source>
</evidence>
<evidence type="ECO:0000313" key="9">
    <source>
        <dbReference type="EMBL" id="VYS98815.1"/>
    </source>
</evidence>
<dbReference type="AlphaFoldDB" id="A0A6N2T4U1"/>